<dbReference type="Gene3D" id="1.10.260.40">
    <property type="entry name" value="lambda repressor-like DNA-binding domains"/>
    <property type="match status" value="1"/>
</dbReference>
<evidence type="ECO:0000313" key="2">
    <source>
        <dbReference type="EMBL" id="DAD79310.1"/>
    </source>
</evidence>
<dbReference type="PANTHER" id="PTHR33516">
    <property type="entry name" value="LEXA REPRESSOR"/>
    <property type="match status" value="1"/>
</dbReference>
<dbReference type="CDD" id="cd06529">
    <property type="entry name" value="S24_LexA-like"/>
    <property type="match status" value="1"/>
</dbReference>
<evidence type="ECO:0000259" key="1">
    <source>
        <dbReference type="PROSITE" id="PS50943"/>
    </source>
</evidence>
<dbReference type="InterPro" id="IPR001387">
    <property type="entry name" value="Cro/C1-type_HTH"/>
</dbReference>
<accession>A0A8S5MAQ4</accession>
<proteinExistence type="predicted"/>
<dbReference type="InterPro" id="IPR010982">
    <property type="entry name" value="Lambda_DNA-bd_dom_sf"/>
</dbReference>
<dbReference type="PROSITE" id="PS50943">
    <property type="entry name" value="HTH_CROC1"/>
    <property type="match status" value="1"/>
</dbReference>
<reference evidence="2" key="1">
    <citation type="journal article" date="2021" name="Proc. Natl. Acad. Sci. U.S.A.">
        <title>A Catalog of Tens of Thousands of Viruses from Human Metagenomes Reveals Hidden Associations with Chronic Diseases.</title>
        <authorList>
            <person name="Tisza M.J."/>
            <person name="Buck C.B."/>
        </authorList>
    </citation>
    <scope>NUCLEOTIDE SEQUENCE</scope>
    <source>
        <strain evidence="2">CtNQr16</strain>
    </source>
</reference>
<dbReference type="InterPro" id="IPR039418">
    <property type="entry name" value="LexA-like"/>
</dbReference>
<dbReference type="SUPFAM" id="SSF51306">
    <property type="entry name" value="LexA/Signal peptidase"/>
    <property type="match status" value="1"/>
</dbReference>
<dbReference type="EMBL" id="BK014863">
    <property type="protein sequence ID" value="DAD79310.1"/>
    <property type="molecule type" value="Genomic_DNA"/>
</dbReference>
<sequence length="217" mass="24160">MTLQQKIGLKIKNLRETCGLSQTELALKVGYKDKTSIAKIEKGLVDLPQSKLSAFSAAFKVNTSYWFDDETFEFEQHEDNSSTNKSTGIRIPVLGRVAAGIPIEAIEDIIDTEEITEELASSGTFFGLKIKGNSMEPRMCENDVVIVRQQSDAEDGDIVIATVNGDEATCKRLKKYNDGIVLISNNPNYDPMYFSNKEIQEKPVKIIGKVVELRGKF</sequence>
<feature type="domain" description="HTH cro/C1-type" evidence="1">
    <location>
        <begin position="11"/>
        <end position="66"/>
    </location>
</feature>
<dbReference type="Pfam" id="PF00717">
    <property type="entry name" value="Peptidase_S24"/>
    <property type="match status" value="1"/>
</dbReference>
<dbReference type="Gene3D" id="2.10.109.10">
    <property type="entry name" value="Umud Fragment, subunit A"/>
    <property type="match status" value="1"/>
</dbReference>
<dbReference type="InterPro" id="IPR036286">
    <property type="entry name" value="LexA/Signal_pep-like_sf"/>
</dbReference>
<dbReference type="CDD" id="cd00093">
    <property type="entry name" value="HTH_XRE"/>
    <property type="match status" value="1"/>
</dbReference>
<dbReference type="GO" id="GO:0003677">
    <property type="term" value="F:DNA binding"/>
    <property type="evidence" value="ECO:0007669"/>
    <property type="project" value="InterPro"/>
</dbReference>
<dbReference type="InterPro" id="IPR015927">
    <property type="entry name" value="Peptidase_S24_S26A/B/C"/>
</dbReference>
<dbReference type="PANTHER" id="PTHR33516:SF2">
    <property type="entry name" value="LEXA REPRESSOR-RELATED"/>
    <property type="match status" value="1"/>
</dbReference>
<organism evidence="2">
    <name type="scientific">Myoviridae sp. ctNQr16</name>
    <dbReference type="NCBI Taxonomy" id="2826644"/>
    <lineage>
        <taxon>Viruses</taxon>
        <taxon>Duplodnaviria</taxon>
        <taxon>Heunggongvirae</taxon>
        <taxon>Uroviricota</taxon>
        <taxon>Caudoviricetes</taxon>
    </lineage>
</organism>
<dbReference type="SMART" id="SM00530">
    <property type="entry name" value="HTH_XRE"/>
    <property type="match status" value="1"/>
</dbReference>
<dbReference type="SUPFAM" id="SSF47413">
    <property type="entry name" value="lambda repressor-like DNA-binding domains"/>
    <property type="match status" value="1"/>
</dbReference>
<dbReference type="Pfam" id="PF01381">
    <property type="entry name" value="HTH_3"/>
    <property type="match status" value="1"/>
</dbReference>
<protein>
    <submittedName>
        <fullName evidence="2">Repressor protein CI</fullName>
    </submittedName>
</protein>
<dbReference type="InterPro" id="IPR050077">
    <property type="entry name" value="LexA_repressor"/>
</dbReference>
<name>A0A8S5MAQ4_9CAUD</name>